<dbReference type="Gene3D" id="1.20.58.60">
    <property type="match status" value="1"/>
</dbReference>
<accession>A0ABR7MGX9</accession>
<dbReference type="EMBL" id="JACSCY010000002">
    <property type="protein sequence ID" value="MBC6609823.1"/>
    <property type="molecule type" value="Genomic_DNA"/>
</dbReference>
<feature type="domain" description="AAA+ ATPase" evidence="3">
    <location>
        <begin position="1335"/>
        <end position="1484"/>
    </location>
</feature>
<dbReference type="InterPro" id="IPR057224">
    <property type="entry name" value="DUF7902"/>
</dbReference>
<proteinExistence type="predicted"/>
<name>A0ABR7MGX9_9BACT</name>
<dbReference type="RefSeq" id="WP_187318134.1">
    <property type="nucleotide sequence ID" value="NZ_JACSCY010000002.1"/>
</dbReference>
<evidence type="ECO:0000256" key="1">
    <source>
        <dbReference type="SAM" id="Coils"/>
    </source>
</evidence>
<evidence type="ECO:0000313" key="5">
    <source>
        <dbReference type="Proteomes" id="UP000622017"/>
    </source>
</evidence>
<protein>
    <submittedName>
        <fullName evidence="4">DNA repair ATPase</fullName>
    </submittedName>
</protein>
<dbReference type="SUPFAM" id="SSF46966">
    <property type="entry name" value="Spectrin repeat"/>
    <property type="match status" value="1"/>
</dbReference>
<dbReference type="Pfam" id="PF00004">
    <property type="entry name" value="AAA"/>
    <property type="match status" value="1"/>
</dbReference>
<dbReference type="SUPFAM" id="SSF52540">
    <property type="entry name" value="P-loop containing nucleoside triphosphate hydrolases"/>
    <property type="match status" value="1"/>
</dbReference>
<dbReference type="Pfam" id="PF25472">
    <property type="entry name" value="DUF7902"/>
    <property type="match status" value="1"/>
</dbReference>
<evidence type="ECO:0000256" key="2">
    <source>
        <dbReference type="SAM" id="MobiDB-lite"/>
    </source>
</evidence>
<reference evidence="4 5" key="1">
    <citation type="submission" date="2020-08" db="EMBL/GenBank/DDBJ databases">
        <title>Hymenobacter sp.</title>
        <authorList>
            <person name="Kim M.K."/>
        </authorList>
    </citation>
    <scope>NUCLEOTIDE SEQUENCE [LARGE SCALE GENOMIC DNA]</scope>
    <source>
        <strain evidence="4 5">BT507</strain>
    </source>
</reference>
<comment type="caution">
    <text evidence="4">The sequence shown here is derived from an EMBL/GenBank/DDBJ whole genome shotgun (WGS) entry which is preliminary data.</text>
</comment>
<sequence length="1700" mass="191681">MNQLETGTYEILRNRLLKSSTDLRQRLDALNTERKQVFGAVDTRLIGTGRITTDNNCLAWDMVPVGRRFIFGYNVVLGLKAEPDLADVFGVYEYAEHDFRPLGLELLQNPQFLEEFRNLYRYYKNTQFVKFAVIGVHLFMVFRVGKSASDVKTFKWLMQGDTLTYLDNRSDHEYTFPPQHEFQWKRATRDMQRGGKHPHISIEDKVFVETIGGDLTIKVEDNTSTGHGILSEPVDDKDQTLDDSEIYYAVVGNLILLKIRPYQEQQYRYFIFNHKLKTAQRLDALADACVLLPDGQGLIFPHGFYLQTGDNKLFDNGLREMLFEKRVVSPNGEDFLYVFYNKETGIYLLLSYNRIAQRVDNPIVCHGYALFENGELCYFRADDEPKKHHAVQIWQTPYTAPDFELPVTSDSYLYKLGNKEIVRAMSEVQEVLTLTGKDDSYAGLYLDLIRQTTALTDAYHWLREPAAQALAEPLGDIRQTATAAVEEFEKVQSIRKNTAQQTQTVFQKADELIGRIRRSAPDTVTEFVQLLGELRGVRGEVISLKELRYVELPAVEARATELETLSQEVATQTVDFLLQPDALLPYAQRVQAIADGVEQVQKTVEADQREQEATAVAQELELLIEVVSNLPIPDPTQTTAIIDNISTVYARFNQIRAALKRRRQALAGTEAQAEFTAQLKLLEQALTNYLDLADTPAKCDEYLTKLMVQLEELEGRFPDFDQFIEQLTTRREQVVEAFESKKTALVAARNQRATALLQSAERLLKAVQSRLTRLESVADINGYFAADVMVEKVRQTAQELLTLGDSVKADDVQSRLKTLREDAVRQLRDRADLFADGGQTLKFGPHAFTVNTQPLELTVVLRNDALHYHLTGTNFFQKITDPTLLTQRPVWEQTVVSENQDVYRAEFLAWRILQAAQRPTPANPEAGRFAVLSVADLAHLSAAELLAYVQQFMAARYQEGYLKGVHDHDAALLLTALVRLTRTADLLRYPADTRAAAALYWLRFCDPDQRAHWERQLQGIGLLLQVFPDSQEFDALKAELQAAVKTFAQQTGLFTLDQVAEAGDYLFASLTQILNKEELQIQNSPTSELAKNQEPTTKNRFIVSQEAAELYQQFQKQLQERQATELFQQSVEQLRDQPVAQFQLMRQWVQAANPTPQPPPLRERGSQSSANGTGLAQLQEQNSSNDNRQAPPLPEGRGLGGGVPSGLLETAVLLLTGTYDPARVVHTPTLETLEGFQGTHPRIADDRSYHLNFPDFRRRLLHYDRATVPQFEQFQELKKQLLVRAAQDMRLDDFRPRVLTSFVRNQLIDKVYLPLIGANLAKQIGTAGEGKRTDLMGLLLLISPPGYGKTTLMEYVANRLGLIFMKINGPAIGHAVTSVDPAQAPNAGARQELEKLNLAFEMGDNVMIYVDDIQHCHPEFLQKFISLCDAQRKIEGVYEGRARTYDFRGRKVAVVMAGNPYTESGDVFQLPDMLANRADIYNLGDILTAGSEEAFRLSYLENALTSNAALGRLATQSPQDVPALIRLAETGQQDGLSFEGNHSPEELNEYVAVLQKLLRLRDVVAQVNAAYIASAAQADAYRTEPPFKLQGSYRNMNKLAEKVRPVMNDQEITDLLAAHYASEAQTLTSATEANLLKLRELLGWLTPAEQTRWQQIKATFRDNLRNSGAGQLLQMLDKLESIAGGLSGIREALKRESSAN</sequence>
<dbReference type="InterPro" id="IPR003593">
    <property type="entry name" value="AAA+_ATPase"/>
</dbReference>
<dbReference type="Proteomes" id="UP000622017">
    <property type="component" value="Unassembled WGS sequence"/>
</dbReference>
<feature type="coiled-coil region" evidence="1">
    <location>
        <begin position="750"/>
        <end position="777"/>
    </location>
</feature>
<feature type="compositionally biased region" description="Polar residues" evidence="2">
    <location>
        <begin position="1166"/>
        <end position="1188"/>
    </location>
</feature>
<dbReference type="InterPro" id="IPR027417">
    <property type="entry name" value="P-loop_NTPase"/>
</dbReference>
<evidence type="ECO:0000313" key="4">
    <source>
        <dbReference type="EMBL" id="MBC6609823.1"/>
    </source>
</evidence>
<dbReference type="InterPro" id="IPR020958">
    <property type="entry name" value="DUF3686"/>
</dbReference>
<dbReference type="InterPro" id="IPR003959">
    <property type="entry name" value="ATPase_AAA_core"/>
</dbReference>
<evidence type="ECO:0000259" key="3">
    <source>
        <dbReference type="SMART" id="SM00382"/>
    </source>
</evidence>
<dbReference type="Gene3D" id="3.40.50.300">
    <property type="entry name" value="P-loop containing nucleotide triphosphate hydrolases"/>
    <property type="match status" value="1"/>
</dbReference>
<feature type="region of interest" description="Disordered" evidence="2">
    <location>
        <begin position="1152"/>
        <end position="1202"/>
    </location>
</feature>
<organism evidence="4 5">
    <name type="scientific">Hymenobacter citatus</name>
    <dbReference type="NCBI Taxonomy" id="2763506"/>
    <lineage>
        <taxon>Bacteria</taxon>
        <taxon>Pseudomonadati</taxon>
        <taxon>Bacteroidota</taxon>
        <taxon>Cytophagia</taxon>
        <taxon>Cytophagales</taxon>
        <taxon>Hymenobacteraceae</taxon>
        <taxon>Hymenobacter</taxon>
    </lineage>
</organism>
<keyword evidence="1" id="KW-0175">Coiled coil</keyword>
<dbReference type="SMART" id="SM00382">
    <property type="entry name" value="AAA"/>
    <property type="match status" value="1"/>
</dbReference>
<dbReference type="Pfam" id="PF12458">
    <property type="entry name" value="DUF3686"/>
    <property type="match status" value="1"/>
</dbReference>
<keyword evidence="5" id="KW-1185">Reference proteome</keyword>
<gene>
    <name evidence="4" type="ORF">H8B15_02745</name>
</gene>